<keyword evidence="1" id="KW-0732">Signal</keyword>
<dbReference type="Proteomes" id="UP001469553">
    <property type="component" value="Unassembled WGS sequence"/>
</dbReference>
<organism evidence="2 3">
    <name type="scientific">Ameca splendens</name>
    <dbReference type="NCBI Taxonomy" id="208324"/>
    <lineage>
        <taxon>Eukaryota</taxon>
        <taxon>Metazoa</taxon>
        <taxon>Chordata</taxon>
        <taxon>Craniata</taxon>
        <taxon>Vertebrata</taxon>
        <taxon>Euteleostomi</taxon>
        <taxon>Actinopterygii</taxon>
        <taxon>Neopterygii</taxon>
        <taxon>Teleostei</taxon>
        <taxon>Neoteleostei</taxon>
        <taxon>Acanthomorphata</taxon>
        <taxon>Ovalentaria</taxon>
        <taxon>Atherinomorphae</taxon>
        <taxon>Cyprinodontiformes</taxon>
        <taxon>Goodeidae</taxon>
        <taxon>Ameca</taxon>
    </lineage>
</organism>
<gene>
    <name evidence="2" type="ORF">AMECASPLE_030872</name>
</gene>
<evidence type="ECO:0000313" key="2">
    <source>
        <dbReference type="EMBL" id="MEQ2289234.1"/>
    </source>
</evidence>
<evidence type="ECO:0000256" key="1">
    <source>
        <dbReference type="SAM" id="SignalP"/>
    </source>
</evidence>
<reference evidence="2 3" key="1">
    <citation type="submission" date="2021-06" db="EMBL/GenBank/DDBJ databases">
        <authorList>
            <person name="Palmer J.M."/>
        </authorList>
    </citation>
    <scope>NUCLEOTIDE SEQUENCE [LARGE SCALE GENOMIC DNA]</scope>
    <source>
        <strain evidence="2 3">AS_MEX2019</strain>
        <tissue evidence="2">Muscle</tissue>
    </source>
</reference>
<sequence length="116" mass="12812">MNLLTTTLAAPLVHAIRTALQQCTVTHLLVHLLTSPPGSKNKEIITNKHHSTPPLSLCGYTHLPPLELHNLIRSKLIILSIISVIPEPNPTSSYNLPPIIIALLHFLEESFIHLSQ</sequence>
<feature type="chain" id="PRO_5047339739" evidence="1">
    <location>
        <begin position="16"/>
        <end position="116"/>
    </location>
</feature>
<feature type="signal peptide" evidence="1">
    <location>
        <begin position="1"/>
        <end position="15"/>
    </location>
</feature>
<name>A0ABV0Y6E1_9TELE</name>
<evidence type="ECO:0000313" key="3">
    <source>
        <dbReference type="Proteomes" id="UP001469553"/>
    </source>
</evidence>
<dbReference type="EMBL" id="JAHRIP010022559">
    <property type="protein sequence ID" value="MEQ2289234.1"/>
    <property type="molecule type" value="Genomic_DNA"/>
</dbReference>
<proteinExistence type="predicted"/>
<keyword evidence="3" id="KW-1185">Reference proteome</keyword>
<comment type="caution">
    <text evidence="2">The sequence shown here is derived from an EMBL/GenBank/DDBJ whole genome shotgun (WGS) entry which is preliminary data.</text>
</comment>
<accession>A0ABV0Y6E1</accession>
<protein>
    <submittedName>
        <fullName evidence="2">Uncharacterized protein</fullName>
    </submittedName>
</protein>